<keyword evidence="2" id="KW-1185">Reference proteome</keyword>
<evidence type="ECO:0000313" key="1">
    <source>
        <dbReference type="EMBL" id="KAI3827289.1"/>
    </source>
</evidence>
<protein>
    <submittedName>
        <fullName evidence="1">Uncharacterized protein</fullName>
    </submittedName>
</protein>
<dbReference type="Proteomes" id="UP001056120">
    <property type="component" value="Linkage Group LG01"/>
</dbReference>
<comment type="caution">
    <text evidence="1">The sequence shown here is derived from an EMBL/GenBank/DDBJ whole genome shotgun (WGS) entry which is preliminary data.</text>
</comment>
<reference evidence="2" key="1">
    <citation type="journal article" date="2022" name="Mol. Ecol. Resour.">
        <title>The genomes of chicory, endive, great burdock and yacon provide insights into Asteraceae palaeo-polyploidization history and plant inulin production.</title>
        <authorList>
            <person name="Fan W."/>
            <person name="Wang S."/>
            <person name="Wang H."/>
            <person name="Wang A."/>
            <person name="Jiang F."/>
            <person name="Liu H."/>
            <person name="Zhao H."/>
            <person name="Xu D."/>
            <person name="Zhang Y."/>
        </authorList>
    </citation>
    <scope>NUCLEOTIDE SEQUENCE [LARGE SCALE GENOMIC DNA]</scope>
    <source>
        <strain evidence="2">cv. Yunnan</strain>
    </source>
</reference>
<organism evidence="1 2">
    <name type="scientific">Smallanthus sonchifolius</name>
    <dbReference type="NCBI Taxonomy" id="185202"/>
    <lineage>
        <taxon>Eukaryota</taxon>
        <taxon>Viridiplantae</taxon>
        <taxon>Streptophyta</taxon>
        <taxon>Embryophyta</taxon>
        <taxon>Tracheophyta</taxon>
        <taxon>Spermatophyta</taxon>
        <taxon>Magnoliopsida</taxon>
        <taxon>eudicotyledons</taxon>
        <taxon>Gunneridae</taxon>
        <taxon>Pentapetalae</taxon>
        <taxon>asterids</taxon>
        <taxon>campanulids</taxon>
        <taxon>Asterales</taxon>
        <taxon>Asteraceae</taxon>
        <taxon>Asteroideae</taxon>
        <taxon>Heliantheae alliance</taxon>
        <taxon>Millerieae</taxon>
        <taxon>Smallanthus</taxon>
    </lineage>
</organism>
<reference evidence="1 2" key="2">
    <citation type="journal article" date="2022" name="Mol. Ecol. Resour.">
        <title>The genomes of chicory, endive, great burdock and yacon provide insights into Asteraceae paleo-polyploidization history and plant inulin production.</title>
        <authorList>
            <person name="Fan W."/>
            <person name="Wang S."/>
            <person name="Wang H."/>
            <person name="Wang A."/>
            <person name="Jiang F."/>
            <person name="Liu H."/>
            <person name="Zhao H."/>
            <person name="Xu D."/>
            <person name="Zhang Y."/>
        </authorList>
    </citation>
    <scope>NUCLEOTIDE SEQUENCE [LARGE SCALE GENOMIC DNA]</scope>
    <source>
        <strain evidence="2">cv. Yunnan</strain>
        <tissue evidence="1">Leaves</tissue>
    </source>
</reference>
<dbReference type="EMBL" id="CM042018">
    <property type="protein sequence ID" value="KAI3827289.1"/>
    <property type="molecule type" value="Genomic_DNA"/>
</dbReference>
<proteinExistence type="predicted"/>
<name>A0ACB9K4V5_9ASTR</name>
<sequence length="81" mass="8802">MCSLARAKSVDGDVVETLDFGNGLKVAPQSSSCRSPQPFFSRSFPLIETPFQPLKSIWYCSSSQRNATGNSFSGFDGFSII</sequence>
<accession>A0ACB9K4V5</accession>
<evidence type="ECO:0000313" key="2">
    <source>
        <dbReference type="Proteomes" id="UP001056120"/>
    </source>
</evidence>
<gene>
    <name evidence="1" type="ORF">L1987_01362</name>
</gene>